<comment type="caution">
    <text evidence="3">The sequence shown here is derived from an EMBL/GenBank/DDBJ whole genome shotgun (WGS) entry which is preliminary data.</text>
</comment>
<feature type="compositionally biased region" description="Polar residues" evidence="1">
    <location>
        <begin position="185"/>
        <end position="205"/>
    </location>
</feature>
<dbReference type="PROSITE" id="PS51140">
    <property type="entry name" value="CUE"/>
    <property type="match status" value="1"/>
</dbReference>
<protein>
    <recommendedName>
        <fullName evidence="2">CUE domain-containing protein</fullName>
    </recommendedName>
</protein>
<feature type="region of interest" description="Disordered" evidence="1">
    <location>
        <begin position="185"/>
        <end position="208"/>
    </location>
</feature>
<dbReference type="OMA" id="KMSLVTQ"/>
<dbReference type="Gene3D" id="1.10.8.10">
    <property type="entry name" value="DNA helicase RuvA subunit, C-terminal domain"/>
    <property type="match status" value="1"/>
</dbReference>
<feature type="region of interest" description="Disordered" evidence="1">
    <location>
        <begin position="370"/>
        <end position="467"/>
    </location>
</feature>
<dbReference type="PANTHER" id="PTHR21494">
    <property type="entry name" value="ACTIVATING SIGNAL COINTEGRATOR 1 COMPLEX SUBUNIT 2 ASC-1 COMPLEX SUBUNIT P100"/>
    <property type="match status" value="1"/>
</dbReference>
<feature type="non-terminal residue" evidence="3">
    <location>
        <position position="467"/>
    </location>
</feature>
<dbReference type="OrthoDB" id="5577209at2759"/>
<dbReference type="CDD" id="cd14364">
    <property type="entry name" value="CUE_ASCC2"/>
    <property type="match status" value="1"/>
</dbReference>
<proteinExistence type="predicted"/>
<sequence>MNPPLRKVVVSTTYLCLIGLTEGIKSNNSSLIDHLYSLKAAAEARRKESGDINDSLVAELVTISPILTQLQRRINENGSISSRLNTVLSDLEPFRKSGAMRHLLPKKKLNKGKIRAEGDINEDYDSMMRAHVHKKSFISQLQDIFPHLGSDFIIKLLDEYSDDVEKVTAHLLDDTLPENLKNAVPSESSQYLDTHTPPESVTQPQKPHLPIRRNVFDDDELDRLAINTSRLHFGHQNTDQTADDLLQDRSNAPNVAAILSALAAFDSDDDERDDTYDIEDVGGTVDSVAPGNNPEEQTYDGVDSNERLLFEAYKATPITFHRDAVTRRGQPRASLKEQTGLTDEAIEGWALMLARDQRRMRRLEQKYSSFSGAQPDLAPTSWQSGPSGSGTEDSDADGIARSREGFNSQTFRGRGGRARGRGNVAGPGGDKTTEIARHRKEANKGSIANHNRRDQRARKMARGGFPG</sequence>
<evidence type="ECO:0000313" key="4">
    <source>
        <dbReference type="Proteomes" id="UP000258309"/>
    </source>
</evidence>
<keyword evidence="4" id="KW-1185">Reference proteome</keyword>
<dbReference type="InterPro" id="IPR041800">
    <property type="entry name" value="ASCC2_CUE"/>
</dbReference>
<evidence type="ECO:0000259" key="2">
    <source>
        <dbReference type="PROSITE" id="PS51140"/>
    </source>
</evidence>
<feature type="non-terminal residue" evidence="3">
    <location>
        <position position="1"/>
    </location>
</feature>
<dbReference type="PANTHER" id="PTHR21494:SF0">
    <property type="entry name" value="ACTIVATING SIGNAL COINTEGRATOR 1 COMPLEX SUBUNIT 2"/>
    <property type="match status" value="1"/>
</dbReference>
<dbReference type="Pfam" id="PF02845">
    <property type="entry name" value="CUE"/>
    <property type="match status" value="1"/>
</dbReference>
<dbReference type="EMBL" id="NCSJ02000087">
    <property type="protein sequence ID" value="RFU30980.1"/>
    <property type="molecule type" value="Genomic_DNA"/>
</dbReference>
<reference evidence="3 4" key="1">
    <citation type="submission" date="2018-05" db="EMBL/GenBank/DDBJ databases">
        <title>Draft genome sequence of Scytalidium lignicola DSM 105466, a ubiquitous saprotrophic fungus.</title>
        <authorList>
            <person name="Buettner E."/>
            <person name="Gebauer A.M."/>
            <person name="Hofrichter M."/>
            <person name="Liers C."/>
            <person name="Kellner H."/>
        </authorList>
    </citation>
    <scope>NUCLEOTIDE SEQUENCE [LARGE SCALE GENOMIC DNA]</scope>
    <source>
        <strain evidence="3 4">DSM 105466</strain>
    </source>
</reference>
<dbReference type="SUPFAM" id="SSF46934">
    <property type="entry name" value="UBA-like"/>
    <property type="match status" value="1"/>
</dbReference>
<feature type="domain" description="CUE" evidence="2">
    <location>
        <begin position="133"/>
        <end position="176"/>
    </location>
</feature>
<evidence type="ECO:0000256" key="1">
    <source>
        <dbReference type="SAM" id="MobiDB-lite"/>
    </source>
</evidence>
<evidence type="ECO:0000313" key="3">
    <source>
        <dbReference type="EMBL" id="RFU30980.1"/>
    </source>
</evidence>
<feature type="compositionally biased region" description="Polar residues" evidence="1">
    <location>
        <begin position="380"/>
        <end position="391"/>
    </location>
</feature>
<gene>
    <name evidence="3" type="ORF">B7463_g5356</name>
</gene>
<dbReference type="AlphaFoldDB" id="A0A3E2HC74"/>
<name>A0A3E2HC74_SCYLI</name>
<dbReference type="GO" id="GO:0043130">
    <property type="term" value="F:ubiquitin binding"/>
    <property type="evidence" value="ECO:0007669"/>
    <property type="project" value="InterPro"/>
</dbReference>
<dbReference type="InterPro" id="IPR009060">
    <property type="entry name" value="UBA-like_sf"/>
</dbReference>
<accession>A0A3E2HC74</accession>
<dbReference type="InterPro" id="IPR052586">
    <property type="entry name" value="ASCC2"/>
</dbReference>
<organism evidence="3 4">
    <name type="scientific">Scytalidium lignicola</name>
    <name type="common">Hyphomycete</name>
    <dbReference type="NCBI Taxonomy" id="5539"/>
    <lineage>
        <taxon>Eukaryota</taxon>
        <taxon>Fungi</taxon>
        <taxon>Dikarya</taxon>
        <taxon>Ascomycota</taxon>
        <taxon>Pezizomycotina</taxon>
        <taxon>Leotiomycetes</taxon>
        <taxon>Leotiomycetes incertae sedis</taxon>
        <taxon>Scytalidium</taxon>
    </lineage>
</organism>
<dbReference type="Proteomes" id="UP000258309">
    <property type="component" value="Unassembled WGS sequence"/>
</dbReference>
<dbReference type="InterPro" id="IPR003892">
    <property type="entry name" value="CUE"/>
</dbReference>